<dbReference type="InterPro" id="IPR012337">
    <property type="entry name" value="RNaseH-like_sf"/>
</dbReference>
<accession>N2B804</accession>
<dbReference type="GO" id="GO:0004803">
    <property type="term" value="F:transposase activity"/>
    <property type="evidence" value="ECO:0007669"/>
    <property type="project" value="InterPro"/>
</dbReference>
<dbReference type="Pfam" id="PF01609">
    <property type="entry name" value="DDE_Tnp_1"/>
    <property type="match status" value="1"/>
</dbReference>
<comment type="caution">
    <text evidence="6">The sequence shown here is derived from an EMBL/GenBank/DDBJ whole genome shotgun (WGS) entry which is preliminary data.</text>
</comment>
<dbReference type="NCBIfam" id="NF033592">
    <property type="entry name" value="transpos_IS4_1"/>
    <property type="match status" value="1"/>
</dbReference>
<dbReference type="eggNOG" id="COG3385">
    <property type="taxonomic scope" value="Bacteria"/>
</dbReference>
<dbReference type="AlphaFoldDB" id="N2B804"/>
<evidence type="ECO:0000256" key="1">
    <source>
        <dbReference type="ARBA" id="ARBA00010075"/>
    </source>
</evidence>
<name>N2B804_9FIRM</name>
<evidence type="ECO:0000313" key="7">
    <source>
        <dbReference type="Proteomes" id="UP000012589"/>
    </source>
</evidence>
<gene>
    <name evidence="6" type="ORF">C823_00909</name>
</gene>
<dbReference type="STRING" id="1235802.C823_00909"/>
<dbReference type="EMBL" id="AQFT01000023">
    <property type="protein sequence ID" value="EMZ36541.1"/>
    <property type="molecule type" value="Genomic_DNA"/>
</dbReference>
<feature type="domain" description="Transposase IS4-like" evidence="5">
    <location>
        <begin position="107"/>
        <end position="364"/>
    </location>
</feature>
<dbReference type="OrthoDB" id="9794050at2"/>
<sequence>MKYSDFVKTILLTTIDELLSQPEKYAGKPGKDFTRCRKISAKSLLLMLLTMERDCIKEELYRYFGRQTDAPSKAAFYKQRQKLRSDALRALLLAFNNKLKNNLYNGTYQLIACDGSAADIHRDPDNPDTFFEPNNKSPKGFNQIYMNAFFSILDRRFTDLVIQPGRKRNEYSAFCQMVDAAGSADGPIIYFGDMGYASYNNFAHVIENGQYFLIRANDSRTCGILGLTDIDGVKELDFHADLILSRSQSKKKRLQPEKLENYRHICSRVAMDFLPAPDDGYGEYTISLRVVRVELSEGNFENIITNLPDMEFDMDSFKELYHLRWKEENGFRDLKYALCLKAFHSKKYEYIVQEVWARTILHNFCSEIALHTEVERRDIKHEYQVNFSQAAKTCRDFLRTHDGTAAYDVEGLIAQNIEAVRPGRSFPRRKRFQLPISFCYRN</sequence>
<protein>
    <recommendedName>
        <fullName evidence="5">Transposase IS4-like domain-containing protein</fullName>
    </recommendedName>
</protein>
<comment type="similarity">
    <text evidence="1">Belongs to the transposase 11 family.</text>
</comment>
<evidence type="ECO:0000256" key="3">
    <source>
        <dbReference type="ARBA" id="ARBA00023125"/>
    </source>
</evidence>
<evidence type="ECO:0000256" key="4">
    <source>
        <dbReference type="ARBA" id="ARBA00023172"/>
    </source>
</evidence>
<dbReference type="GO" id="GO:0003677">
    <property type="term" value="F:DNA binding"/>
    <property type="evidence" value="ECO:0007669"/>
    <property type="project" value="UniProtKB-KW"/>
</dbReference>
<dbReference type="PANTHER" id="PTHR33258">
    <property type="entry name" value="TRANSPOSASE INSL FOR INSERTION SEQUENCE ELEMENT IS186A-RELATED"/>
    <property type="match status" value="1"/>
</dbReference>
<dbReference type="PANTHER" id="PTHR33258:SF1">
    <property type="entry name" value="TRANSPOSASE INSL FOR INSERTION SEQUENCE ELEMENT IS186A-RELATED"/>
    <property type="match status" value="1"/>
</dbReference>
<keyword evidence="4" id="KW-0233">DNA recombination</keyword>
<keyword evidence="3" id="KW-0238">DNA-binding</keyword>
<keyword evidence="2" id="KW-0815">Transposition</keyword>
<dbReference type="InterPro" id="IPR047952">
    <property type="entry name" value="Transpos_IS4"/>
</dbReference>
<dbReference type="Proteomes" id="UP000012589">
    <property type="component" value="Unassembled WGS sequence"/>
</dbReference>
<dbReference type="GO" id="GO:0006313">
    <property type="term" value="P:DNA transposition"/>
    <property type="evidence" value="ECO:0007669"/>
    <property type="project" value="InterPro"/>
</dbReference>
<reference evidence="6 7" key="1">
    <citation type="journal article" date="2014" name="Genome Announc.">
        <title>Draft genome sequences of the altered schaedler flora, a defined bacterial community from gnotobiotic mice.</title>
        <authorList>
            <person name="Wannemuehler M.J."/>
            <person name="Overstreet A.M."/>
            <person name="Ward D.V."/>
            <person name="Phillips G.J."/>
        </authorList>
    </citation>
    <scope>NUCLEOTIDE SEQUENCE [LARGE SCALE GENOMIC DNA]</scope>
    <source>
        <strain evidence="6 7">ASF492</strain>
    </source>
</reference>
<evidence type="ECO:0000256" key="2">
    <source>
        <dbReference type="ARBA" id="ARBA00022578"/>
    </source>
</evidence>
<evidence type="ECO:0000313" key="6">
    <source>
        <dbReference type="EMBL" id="EMZ36541.1"/>
    </source>
</evidence>
<evidence type="ECO:0000259" key="5">
    <source>
        <dbReference type="Pfam" id="PF01609"/>
    </source>
</evidence>
<keyword evidence="7" id="KW-1185">Reference proteome</keyword>
<dbReference type="Gene3D" id="3.90.350.10">
    <property type="entry name" value="Transposase Inhibitor Protein From Tn5, Chain A, domain 1"/>
    <property type="match status" value="1"/>
</dbReference>
<dbReference type="PATRIC" id="fig|1235802.3.peg.976"/>
<proteinExistence type="inferred from homology"/>
<dbReference type="InterPro" id="IPR002559">
    <property type="entry name" value="Transposase_11"/>
</dbReference>
<organism evidence="6 7">
    <name type="scientific">Eubacterium plexicaudatum ASF492</name>
    <dbReference type="NCBI Taxonomy" id="1235802"/>
    <lineage>
        <taxon>Bacteria</taxon>
        <taxon>Bacillati</taxon>
        <taxon>Bacillota</taxon>
        <taxon>Clostridia</taxon>
        <taxon>Eubacteriales</taxon>
        <taxon>Eubacteriaceae</taxon>
        <taxon>Eubacterium</taxon>
    </lineage>
</organism>
<dbReference type="HOGENOM" id="CLU_049304_1_0_9"/>
<dbReference type="SUPFAM" id="SSF53098">
    <property type="entry name" value="Ribonuclease H-like"/>
    <property type="match status" value="1"/>
</dbReference>